<dbReference type="RefSeq" id="WP_319630352.1">
    <property type="nucleotide sequence ID" value="NZ_JAWXRB010000045.1"/>
</dbReference>
<sequence length="400" mass="45815">MSLKTLTLKLNLAAMILATLSTPSLASDEITFWDTPQYGGNSFNRLPPSSAYFTALHDYGASWVRLSYDKWQPKQRDFLLGSADHYQGLVPEDLVTLKAALKRAQQAGLKVVIAPLSLPGMRWSQNNHGQFDDRLWQDKTYWQQSAQFWRDLAAALKDVPGVAAYNIVNEPAPEKMTELAEHSSPAEMVNWYQHHQGTARDLPAFYQTVIQAIREVDPLTPIMVDGGWYGAADGFNYWPAKLEDSRVLYSFHMYEPYEVMGAVNQQRQKRYQYPGVAPFGQRAEMWNAQRVAAYLQQPFDWAKKHQIPANRVVAGEFGCIRTLPGCRQYLQDVLTILDKTPAHWAFYSFREDSWDGMDYELGKAKVPWSYWQAVDANQPDTLPRHATPEFEPIRQRLSKK</sequence>
<dbReference type="EMBL" id="JAWXRC010000042">
    <property type="protein sequence ID" value="MDX6033924.1"/>
    <property type="molecule type" value="Genomic_DNA"/>
</dbReference>
<dbReference type="GO" id="GO:0009986">
    <property type="term" value="C:cell surface"/>
    <property type="evidence" value="ECO:0007669"/>
    <property type="project" value="TreeGrafter"/>
</dbReference>
<name>A0AAJ2S8R4_9ENTR</name>
<evidence type="ECO:0000256" key="3">
    <source>
        <dbReference type="ARBA" id="ARBA00023001"/>
    </source>
</evidence>
<comment type="similarity">
    <text evidence="1 7">Belongs to the glycosyl hydrolase 5 (cellulase A) family.</text>
</comment>
<evidence type="ECO:0000259" key="10">
    <source>
        <dbReference type="Pfam" id="PF00150"/>
    </source>
</evidence>
<feature type="domain" description="Glycoside hydrolase family 5" evidence="10">
    <location>
        <begin position="48"/>
        <end position="351"/>
    </location>
</feature>
<feature type="signal peptide" evidence="9">
    <location>
        <begin position="1"/>
        <end position="26"/>
    </location>
</feature>
<evidence type="ECO:0000256" key="7">
    <source>
        <dbReference type="RuleBase" id="RU361153"/>
    </source>
</evidence>
<dbReference type="Pfam" id="PF00150">
    <property type="entry name" value="Cellulase"/>
    <property type="match status" value="1"/>
</dbReference>
<feature type="chain" id="PRO_5042601794" evidence="9">
    <location>
        <begin position="27"/>
        <end position="400"/>
    </location>
</feature>
<comment type="caution">
    <text evidence="11">The sequence shown here is derived from an EMBL/GenBank/DDBJ whole genome shotgun (WGS) entry which is preliminary data.</text>
</comment>
<dbReference type="AlphaFoldDB" id="A0AAJ2S8R4"/>
<evidence type="ECO:0000313" key="11">
    <source>
        <dbReference type="EMBL" id="MDX6033924.1"/>
    </source>
</evidence>
<keyword evidence="6" id="KW-0624">Polysaccharide degradation</keyword>
<keyword evidence="4" id="KW-0119">Carbohydrate metabolism</keyword>
<evidence type="ECO:0000256" key="1">
    <source>
        <dbReference type="ARBA" id="ARBA00005641"/>
    </source>
</evidence>
<dbReference type="GO" id="GO:0005576">
    <property type="term" value="C:extracellular region"/>
    <property type="evidence" value="ECO:0007669"/>
    <property type="project" value="TreeGrafter"/>
</dbReference>
<feature type="region of interest" description="Disordered" evidence="8">
    <location>
        <begin position="379"/>
        <end position="400"/>
    </location>
</feature>
<evidence type="ECO:0000256" key="2">
    <source>
        <dbReference type="ARBA" id="ARBA00022801"/>
    </source>
</evidence>
<evidence type="ECO:0000256" key="8">
    <source>
        <dbReference type="SAM" id="MobiDB-lite"/>
    </source>
</evidence>
<dbReference type="PANTHER" id="PTHR31297">
    <property type="entry name" value="GLUCAN ENDO-1,6-BETA-GLUCOSIDASE B"/>
    <property type="match status" value="1"/>
</dbReference>
<keyword evidence="13" id="KW-1185">Reference proteome</keyword>
<protein>
    <submittedName>
        <fullName evidence="11">Cellulase family glycosylhydrolase</fullName>
    </submittedName>
</protein>
<feature type="compositionally biased region" description="Basic and acidic residues" evidence="8">
    <location>
        <begin position="382"/>
        <end position="394"/>
    </location>
</feature>
<evidence type="ECO:0000256" key="4">
    <source>
        <dbReference type="ARBA" id="ARBA00023277"/>
    </source>
</evidence>
<dbReference type="InterPro" id="IPR050386">
    <property type="entry name" value="Glycosyl_hydrolase_5"/>
</dbReference>
<dbReference type="EMBL" id="JAWXRD010000040">
    <property type="protein sequence ID" value="MDX6042229.1"/>
    <property type="molecule type" value="Genomic_DNA"/>
</dbReference>
<evidence type="ECO:0000256" key="5">
    <source>
        <dbReference type="ARBA" id="ARBA00023295"/>
    </source>
</evidence>
<evidence type="ECO:0000313" key="13">
    <source>
        <dbReference type="Proteomes" id="UP001275664"/>
    </source>
</evidence>
<evidence type="ECO:0000256" key="6">
    <source>
        <dbReference type="ARBA" id="ARBA00023326"/>
    </source>
</evidence>
<evidence type="ECO:0000256" key="9">
    <source>
        <dbReference type="SAM" id="SignalP"/>
    </source>
</evidence>
<keyword evidence="3" id="KW-0136">Cellulose degradation</keyword>
<accession>A0AAJ2S8R4</accession>
<organism evidence="11 14">
    <name type="scientific">Scandinavium lactucae</name>
    <dbReference type="NCBI Taxonomy" id="3095028"/>
    <lineage>
        <taxon>Bacteria</taxon>
        <taxon>Pseudomonadati</taxon>
        <taxon>Pseudomonadota</taxon>
        <taxon>Gammaproteobacteria</taxon>
        <taxon>Enterobacterales</taxon>
        <taxon>Enterobacteriaceae</taxon>
        <taxon>Scandinavium</taxon>
    </lineage>
</organism>
<dbReference type="InterPro" id="IPR017853">
    <property type="entry name" value="GH"/>
</dbReference>
<dbReference type="GO" id="GO:0008422">
    <property type="term" value="F:beta-glucosidase activity"/>
    <property type="evidence" value="ECO:0007669"/>
    <property type="project" value="TreeGrafter"/>
</dbReference>
<dbReference type="Gene3D" id="3.20.20.80">
    <property type="entry name" value="Glycosidases"/>
    <property type="match status" value="1"/>
</dbReference>
<keyword evidence="9" id="KW-0732">Signal</keyword>
<dbReference type="Proteomes" id="UP001275664">
    <property type="component" value="Unassembled WGS sequence"/>
</dbReference>
<proteinExistence type="inferred from homology"/>
<reference evidence="11 13" key="1">
    <citation type="submission" date="2023-11" db="EMBL/GenBank/DDBJ databases">
        <title>Scandinavium wanjuensis sp. nov., isolated from lettuce South Korea.</title>
        <authorList>
            <person name="Park J."/>
            <person name="Park S."/>
            <person name="Oh K.K."/>
            <person name="Cho G.S."/>
            <person name="Franz C.M.A.P."/>
        </authorList>
    </citation>
    <scope>NUCLEOTIDE SEQUENCE</scope>
    <source>
        <strain evidence="11">V105_12</strain>
        <strain evidence="12 13">V105_6</strain>
    </source>
</reference>
<dbReference type="Proteomes" id="UP001282336">
    <property type="component" value="Unassembled WGS sequence"/>
</dbReference>
<evidence type="ECO:0000313" key="14">
    <source>
        <dbReference type="Proteomes" id="UP001282336"/>
    </source>
</evidence>
<keyword evidence="5 7" id="KW-0326">Glycosidase</keyword>
<dbReference type="GO" id="GO:0030245">
    <property type="term" value="P:cellulose catabolic process"/>
    <property type="evidence" value="ECO:0007669"/>
    <property type="project" value="UniProtKB-KW"/>
</dbReference>
<dbReference type="InterPro" id="IPR001547">
    <property type="entry name" value="Glyco_hydro_5"/>
</dbReference>
<dbReference type="SUPFAM" id="SSF51445">
    <property type="entry name" value="(Trans)glycosidases"/>
    <property type="match status" value="1"/>
</dbReference>
<dbReference type="PANTHER" id="PTHR31297:SF41">
    <property type="entry name" value="ENDOGLUCANASE, PUTATIVE (AFU_ORTHOLOGUE AFUA_5G01830)-RELATED"/>
    <property type="match status" value="1"/>
</dbReference>
<keyword evidence="2 7" id="KW-0378">Hydrolase</keyword>
<evidence type="ECO:0000313" key="12">
    <source>
        <dbReference type="EMBL" id="MDX6042229.1"/>
    </source>
</evidence>
<gene>
    <name evidence="12" type="ORF">SIK69_18725</name>
    <name evidence="11" type="ORF">SIL20_20700</name>
</gene>